<name>L7TNE1_9CAUD</name>
<dbReference type="Proteomes" id="UP000011138">
    <property type="component" value="Segment"/>
</dbReference>
<sequence>MFLPRRISQSLSCLSPSCYSRPRTDTKASTTCCLTPSLIGSNPTICFRGFPPRLPLMLSPSSFAHTDAGARKHSTSAVRLRRSASAAYSTAERIDSARLNS</sequence>
<evidence type="ECO:0000313" key="2">
    <source>
        <dbReference type="Proteomes" id="UP000011138"/>
    </source>
</evidence>
<dbReference type="EMBL" id="KC117376">
    <property type="protein sequence ID" value="AGC34372.1"/>
    <property type="molecule type" value="Genomic_DNA"/>
</dbReference>
<evidence type="ECO:0000313" key="1">
    <source>
        <dbReference type="EMBL" id="AGC34372.1"/>
    </source>
</evidence>
<dbReference type="GeneID" id="14477206"/>
<reference evidence="1 2" key="1">
    <citation type="journal article" date="2013" name="J. Virol.">
        <title>Insights into head-tailed viruses infecting extremely halophilic archaea.</title>
        <authorList>
            <person name="Pietila M.K."/>
            <person name="Laurinmaki P."/>
            <person name="Russell D.A."/>
            <person name="Ko C.C."/>
            <person name="Jacobs-Sera D."/>
            <person name="Butcher S.J."/>
            <person name="Bamford D.H."/>
            <person name="Hendrix R.W."/>
        </authorList>
    </citation>
    <scope>NUCLEOTIDE SEQUENCE [LARGE SCALE GENOMIC DNA]</scope>
</reference>
<protein>
    <submittedName>
        <fullName evidence="1">Uncharacterized protein</fullName>
    </submittedName>
</protein>
<organism evidence="1 2">
    <name type="scientific">Halorubrum sodomense tailed virus 2</name>
    <dbReference type="NCBI Taxonomy" id="1262527"/>
    <lineage>
        <taxon>Viruses</taxon>
        <taxon>Duplodnaviria</taxon>
        <taxon>Heunggongvirae</taxon>
        <taxon>Uroviricota</taxon>
        <taxon>Caudoviricetes</taxon>
        <taxon>Thumleimavirales</taxon>
        <taxon>Hafunaviridae</taxon>
        <taxon>Mincapvirus</taxon>
        <taxon>Mincapvirus eilatense</taxon>
        <taxon>Mincapvirus HSTV2</taxon>
    </lineage>
</organism>
<proteinExistence type="predicted"/>
<dbReference type="RefSeq" id="YP_007379147.1">
    <property type="nucleotide sequence ID" value="NC_020159.1"/>
</dbReference>
<accession>L7TNE1</accession>
<dbReference type="KEGG" id="vg:14477206"/>
<gene>
    <name evidence="1" type="primary">68</name>
    <name evidence="1" type="ORF">HSTV2_68</name>
</gene>
<keyword evidence="2" id="KW-1185">Reference proteome</keyword>